<reference evidence="1 2" key="1">
    <citation type="journal article" date="2018" name="Aquat. Microb. Ecol.">
        <title>Gammaproteobacterial methanotrophs dominate.</title>
        <authorList>
            <person name="Rissanen A.J."/>
            <person name="Saarenheimo J."/>
            <person name="Tiirola M."/>
            <person name="Peura S."/>
            <person name="Aalto S.L."/>
            <person name="Karvinen A."/>
            <person name="Nykanen H."/>
        </authorList>
    </citation>
    <scope>NUCLEOTIDE SEQUENCE [LARGE SCALE GENOMIC DNA]</scope>
    <source>
        <strain evidence="1">AMbin10</strain>
    </source>
</reference>
<dbReference type="Proteomes" id="UP000249396">
    <property type="component" value="Unassembled WGS sequence"/>
</dbReference>
<protein>
    <recommendedName>
        <fullName evidence="3">TIR domain-containing protein</fullName>
    </recommendedName>
</protein>
<comment type="caution">
    <text evidence="1">The sequence shown here is derived from an EMBL/GenBank/DDBJ whole genome shotgun (WGS) entry which is preliminary data.</text>
</comment>
<dbReference type="EMBL" id="QJPH01000406">
    <property type="protein sequence ID" value="PZN74983.1"/>
    <property type="molecule type" value="Genomic_DNA"/>
</dbReference>
<dbReference type="AlphaFoldDB" id="A0A2W4QU41"/>
<sequence length="229" mass="25487">MQNIKLFLASSSELAGERKDFEVFINRKNNDWIPQQVHLELILWEDFLDAVSKTRLQEEYNKAIRKCDIFVMLFFTKVGRYTEEEFETAFGQFKATDKPFIFTYFKDGEISTGNLNLENLISLTAFQKKLADLGHFYTRYKTIDELIYKFNRQLDKLAANGFIELDRDNDGTNASGGDCYQATLNGNGAIAQGPGATAVGAGGVAIRGNNTGNINTGTQIGTGGGKAFD</sequence>
<evidence type="ECO:0008006" key="3">
    <source>
        <dbReference type="Google" id="ProtNLM"/>
    </source>
</evidence>
<evidence type="ECO:0000313" key="2">
    <source>
        <dbReference type="Proteomes" id="UP000249396"/>
    </source>
</evidence>
<organism evidence="1 2">
    <name type="scientific">Candidatus Methylumidiphilus alinenensis</name>
    <dbReference type="NCBI Taxonomy" id="2202197"/>
    <lineage>
        <taxon>Bacteria</taxon>
        <taxon>Pseudomonadati</taxon>
        <taxon>Pseudomonadota</taxon>
        <taxon>Gammaproteobacteria</taxon>
        <taxon>Methylococcales</taxon>
        <taxon>Candidatus Methylumidiphilus</taxon>
    </lineage>
</organism>
<proteinExistence type="predicted"/>
<accession>A0A2W4QU41</accession>
<name>A0A2W4QU41_9GAMM</name>
<gene>
    <name evidence="1" type="ORF">DM484_19860</name>
</gene>
<evidence type="ECO:0000313" key="1">
    <source>
        <dbReference type="EMBL" id="PZN74983.1"/>
    </source>
</evidence>